<dbReference type="InterPro" id="IPR007630">
    <property type="entry name" value="RNA_pol_sigma70_r4"/>
</dbReference>
<keyword evidence="2" id="KW-0805">Transcription regulation</keyword>
<evidence type="ECO:0000313" key="10">
    <source>
        <dbReference type="Proteomes" id="UP001500457"/>
    </source>
</evidence>
<evidence type="ECO:0000256" key="1">
    <source>
        <dbReference type="ARBA" id="ARBA00010641"/>
    </source>
</evidence>
<dbReference type="InterPro" id="IPR036388">
    <property type="entry name" value="WH-like_DNA-bd_sf"/>
</dbReference>
<feature type="region of interest" description="Disordered" evidence="6">
    <location>
        <begin position="193"/>
        <end position="217"/>
    </location>
</feature>
<keyword evidence="10" id="KW-1185">Reference proteome</keyword>
<dbReference type="NCBIfam" id="TIGR02937">
    <property type="entry name" value="sigma70-ECF"/>
    <property type="match status" value="1"/>
</dbReference>
<keyword evidence="3" id="KW-0731">Sigma factor</keyword>
<dbReference type="Pfam" id="PF04542">
    <property type="entry name" value="Sigma70_r2"/>
    <property type="match status" value="1"/>
</dbReference>
<dbReference type="InterPro" id="IPR013324">
    <property type="entry name" value="RNA_pol_sigma_r3/r4-like"/>
</dbReference>
<keyword evidence="4" id="KW-0238">DNA-binding</keyword>
<name>A0ABP9DW80_9PSEU</name>
<evidence type="ECO:0000259" key="8">
    <source>
        <dbReference type="Pfam" id="PF04545"/>
    </source>
</evidence>
<dbReference type="NCBIfam" id="NF007230">
    <property type="entry name" value="PRK09648.1"/>
    <property type="match status" value="1"/>
</dbReference>
<feature type="domain" description="RNA polymerase sigma-70 region 2" evidence="7">
    <location>
        <begin position="32"/>
        <end position="96"/>
    </location>
</feature>
<dbReference type="InterPro" id="IPR014284">
    <property type="entry name" value="RNA_pol_sigma-70_dom"/>
</dbReference>
<comment type="similarity">
    <text evidence="1">Belongs to the sigma-70 factor family. ECF subfamily.</text>
</comment>
<evidence type="ECO:0000313" key="9">
    <source>
        <dbReference type="EMBL" id="GAA4858488.1"/>
    </source>
</evidence>
<dbReference type="Proteomes" id="UP001500457">
    <property type="component" value="Unassembled WGS sequence"/>
</dbReference>
<dbReference type="PANTHER" id="PTHR43133">
    <property type="entry name" value="RNA POLYMERASE ECF-TYPE SIGMA FACTO"/>
    <property type="match status" value="1"/>
</dbReference>
<dbReference type="SUPFAM" id="SSF88946">
    <property type="entry name" value="Sigma2 domain of RNA polymerase sigma factors"/>
    <property type="match status" value="1"/>
</dbReference>
<comment type="caution">
    <text evidence="9">The sequence shown here is derived from an EMBL/GenBank/DDBJ whole genome shotgun (WGS) entry which is preliminary data.</text>
</comment>
<dbReference type="EMBL" id="BAABHQ010000001">
    <property type="protein sequence ID" value="GAA4858488.1"/>
    <property type="molecule type" value="Genomic_DNA"/>
</dbReference>
<reference evidence="10" key="1">
    <citation type="journal article" date="2019" name="Int. J. Syst. Evol. Microbiol.">
        <title>The Global Catalogue of Microorganisms (GCM) 10K type strain sequencing project: providing services to taxonomists for standard genome sequencing and annotation.</title>
        <authorList>
            <consortium name="The Broad Institute Genomics Platform"/>
            <consortium name="The Broad Institute Genome Sequencing Center for Infectious Disease"/>
            <person name="Wu L."/>
            <person name="Ma J."/>
        </authorList>
    </citation>
    <scope>NUCLEOTIDE SEQUENCE [LARGE SCALE GENOMIC DNA]</scope>
    <source>
        <strain evidence="10">JCM 17983</strain>
    </source>
</reference>
<evidence type="ECO:0000256" key="2">
    <source>
        <dbReference type="ARBA" id="ARBA00023015"/>
    </source>
</evidence>
<dbReference type="InterPro" id="IPR007627">
    <property type="entry name" value="RNA_pol_sigma70_r2"/>
</dbReference>
<dbReference type="CDD" id="cd06171">
    <property type="entry name" value="Sigma70_r4"/>
    <property type="match status" value="1"/>
</dbReference>
<dbReference type="Pfam" id="PF04545">
    <property type="entry name" value="Sigma70_r4"/>
    <property type="match status" value="1"/>
</dbReference>
<keyword evidence="5" id="KW-0804">Transcription</keyword>
<dbReference type="InterPro" id="IPR013325">
    <property type="entry name" value="RNA_pol_sigma_r2"/>
</dbReference>
<evidence type="ECO:0000256" key="4">
    <source>
        <dbReference type="ARBA" id="ARBA00023125"/>
    </source>
</evidence>
<organism evidence="9 10">
    <name type="scientific">Actinomycetospora straminea</name>
    <dbReference type="NCBI Taxonomy" id="663607"/>
    <lineage>
        <taxon>Bacteria</taxon>
        <taxon>Bacillati</taxon>
        <taxon>Actinomycetota</taxon>
        <taxon>Actinomycetes</taxon>
        <taxon>Pseudonocardiales</taxon>
        <taxon>Pseudonocardiaceae</taxon>
        <taxon>Actinomycetospora</taxon>
    </lineage>
</organism>
<gene>
    <name evidence="9" type="ORF">GCM10023203_01600</name>
</gene>
<evidence type="ECO:0000256" key="6">
    <source>
        <dbReference type="SAM" id="MobiDB-lite"/>
    </source>
</evidence>
<dbReference type="Gene3D" id="1.10.1740.10">
    <property type="match status" value="1"/>
</dbReference>
<dbReference type="InterPro" id="IPR039425">
    <property type="entry name" value="RNA_pol_sigma-70-like"/>
</dbReference>
<evidence type="ECO:0000256" key="5">
    <source>
        <dbReference type="ARBA" id="ARBA00023163"/>
    </source>
</evidence>
<protein>
    <submittedName>
        <fullName evidence="9">Sigma-70 family RNA polymerase sigma factor</fullName>
    </submittedName>
</protein>
<proteinExistence type="inferred from homology"/>
<dbReference type="PANTHER" id="PTHR43133:SF58">
    <property type="entry name" value="ECF RNA POLYMERASE SIGMA FACTOR SIGD"/>
    <property type="match status" value="1"/>
</dbReference>
<dbReference type="SUPFAM" id="SSF88659">
    <property type="entry name" value="Sigma3 and sigma4 domains of RNA polymerase sigma factors"/>
    <property type="match status" value="1"/>
</dbReference>
<evidence type="ECO:0000256" key="3">
    <source>
        <dbReference type="ARBA" id="ARBA00023082"/>
    </source>
</evidence>
<feature type="domain" description="RNA polymerase sigma-70 region 4" evidence="8">
    <location>
        <begin position="134"/>
        <end position="182"/>
    </location>
</feature>
<accession>A0ABP9DW80</accession>
<dbReference type="Gene3D" id="1.10.10.10">
    <property type="entry name" value="Winged helix-like DNA-binding domain superfamily/Winged helix DNA-binding domain"/>
    <property type="match status" value="1"/>
</dbReference>
<sequence length="217" mass="23446">MLTDDLDGQAGRASRGDRAALTELLGVLTPIVERYCRARFGGRERPTTSPEDLTQDVLLSVITALPRWRRADGPFLAFVYGIAAHKVSNAFRSLGRDRSAATSDVPELLDTAELASGPEQQAIDAWTRHRLGRLLEHLPDRQREILVLRTVVGLSVEEVAHAVGTTAGAVRIAQHRALCRLRRVLEGDLAATRRPARGAAPSDRAVRHTAAPTGGAG</sequence>
<evidence type="ECO:0000259" key="7">
    <source>
        <dbReference type="Pfam" id="PF04542"/>
    </source>
</evidence>